<dbReference type="Proteomes" id="UP000231464">
    <property type="component" value="Unassembled WGS sequence"/>
</dbReference>
<gene>
    <name evidence="13" type="ORF">COU23_02425</name>
</gene>
<sequence>MLFYPENVKINYEQELNQEQLRVVKNGDGPCLVLAGAGSGKTRTLIYRVAYLLEKGVPANRILLVTFTNKAANEMLTRVEKILKYQPTGLWGGTFHSVANRILRLFSKHLDLTPNFNILDQEDSKNLVKNCFKELNLPADKHFPKSDLIHKIISLAANFNQPIEKIIARKFDNLTDRYLPYILQISQEYVEKKKRAHALDFDDLLFYWNKLLEEKPQVREKLAHQFQYILVDEYQDTNHIQGQIVKNLAGAEKNILVVGDDAQSIYSFRGADVNNILKFPEEFPNCQIFKLETNYRSTPEILALANHSIKQNKKQFKKDLKTNKENFVKPMVIGLIDTEAEANFIISEILRLHDEEGLKWQDIAILFRSHFQSLETEMVFNKEGVPYEMRGGLRFFEQAHVKDVLAYLKVIANHKDEIAWQRLLLLQAGIGDVNARKVFIVARELKDLADVLAFDFSLVLPNKVFEAWRGLAHILKALLATDKTLVNELIKIVLHSDYLEYLKANYDNAEERSDDLKELVVFAGKYDSLSDFLADVALSENFKKNKAGENKKEDAVILSTIHQAKGLEWDTVFVLGLVDGQFPHAKIFQNPIEIEEERRLFYVATTRAENRLYLTYSVFNNYGATVNKPSQFIRELPEEVYEKMTENAII</sequence>
<dbReference type="GO" id="GO:0003677">
    <property type="term" value="F:DNA binding"/>
    <property type="evidence" value="ECO:0007669"/>
    <property type="project" value="InterPro"/>
</dbReference>
<dbReference type="Pfam" id="PF00580">
    <property type="entry name" value="UvrD-helicase"/>
    <property type="match status" value="1"/>
</dbReference>
<dbReference type="EMBL" id="PFBP01000039">
    <property type="protein sequence ID" value="PIT89715.1"/>
    <property type="molecule type" value="Genomic_DNA"/>
</dbReference>
<reference evidence="14" key="1">
    <citation type="submission" date="2017-09" db="EMBL/GenBank/DDBJ databases">
        <title>Depth-based differentiation of microbial function through sediment-hosted aquifers and enrichment of novel symbionts in the deep terrestrial subsurface.</title>
        <authorList>
            <person name="Probst A.J."/>
            <person name="Ladd B."/>
            <person name="Jarett J.K."/>
            <person name="Geller-Mcgrath D.E."/>
            <person name="Sieber C.M.K."/>
            <person name="Emerson J.B."/>
            <person name="Anantharaman K."/>
            <person name="Thomas B.C."/>
            <person name="Malmstrom R."/>
            <person name="Stieglmeier M."/>
            <person name="Klingl A."/>
            <person name="Woyke T."/>
            <person name="Ryan C.M."/>
            <person name="Banfield J.F."/>
        </authorList>
    </citation>
    <scope>NUCLEOTIDE SEQUENCE [LARGE SCALE GENOMIC DNA]</scope>
</reference>
<dbReference type="InterPro" id="IPR000212">
    <property type="entry name" value="DNA_helicase_UvrD/REP"/>
</dbReference>
<dbReference type="Gene3D" id="1.10.10.160">
    <property type="match status" value="1"/>
</dbReference>
<dbReference type="GO" id="GO:0043138">
    <property type="term" value="F:3'-5' DNA helicase activity"/>
    <property type="evidence" value="ECO:0007669"/>
    <property type="project" value="UniProtKB-EC"/>
</dbReference>
<dbReference type="CDD" id="cd17932">
    <property type="entry name" value="DEXQc_UvrD"/>
    <property type="match status" value="1"/>
</dbReference>
<dbReference type="InterPro" id="IPR014016">
    <property type="entry name" value="UvrD-like_ATP-bd"/>
</dbReference>
<evidence type="ECO:0000259" key="11">
    <source>
        <dbReference type="PROSITE" id="PS51198"/>
    </source>
</evidence>
<protein>
    <recommendedName>
        <fullName evidence="8">DNA 3'-5' helicase</fullName>
        <ecNumber evidence="8">5.6.2.4</ecNumber>
    </recommendedName>
</protein>
<dbReference type="CDD" id="cd18807">
    <property type="entry name" value="SF1_C_UvrD"/>
    <property type="match status" value="1"/>
</dbReference>
<keyword evidence="6" id="KW-0413">Isomerase</keyword>
<dbReference type="InterPro" id="IPR013986">
    <property type="entry name" value="DExx_box_DNA_helicase_dom_sf"/>
</dbReference>
<dbReference type="GO" id="GO:0005524">
    <property type="term" value="F:ATP binding"/>
    <property type="evidence" value="ECO:0007669"/>
    <property type="project" value="UniProtKB-UniRule"/>
</dbReference>
<dbReference type="PANTHER" id="PTHR11070:SF3">
    <property type="entry name" value="DNA 3'-5' HELICASE"/>
    <property type="match status" value="1"/>
</dbReference>
<comment type="catalytic activity">
    <reaction evidence="7">
        <text>Couples ATP hydrolysis with the unwinding of duplex DNA by translocating in the 3'-5' direction.</text>
        <dbReference type="EC" id="5.6.2.4"/>
    </reaction>
</comment>
<evidence type="ECO:0000259" key="12">
    <source>
        <dbReference type="PROSITE" id="PS51217"/>
    </source>
</evidence>
<dbReference type="PROSITE" id="PS51198">
    <property type="entry name" value="UVRD_HELICASE_ATP_BIND"/>
    <property type="match status" value="1"/>
</dbReference>
<evidence type="ECO:0000256" key="10">
    <source>
        <dbReference type="PROSITE-ProRule" id="PRU00560"/>
    </source>
</evidence>
<comment type="caution">
    <text evidence="13">The sequence shown here is derived from an EMBL/GenBank/DDBJ whole genome shotgun (WGS) entry which is preliminary data.</text>
</comment>
<evidence type="ECO:0000313" key="14">
    <source>
        <dbReference type="Proteomes" id="UP000231464"/>
    </source>
</evidence>
<accession>A0A2M6WAL5</accession>
<evidence type="ECO:0000256" key="5">
    <source>
        <dbReference type="ARBA" id="ARBA00022840"/>
    </source>
</evidence>
<evidence type="ECO:0000256" key="7">
    <source>
        <dbReference type="ARBA" id="ARBA00034617"/>
    </source>
</evidence>
<dbReference type="InterPro" id="IPR014017">
    <property type="entry name" value="DNA_helicase_UvrD-like_C"/>
</dbReference>
<proteinExistence type="inferred from homology"/>
<evidence type="ECO:0000256" key="9">
    <source>
        <dbReference type="ARBA" id="ARBA00048988"/>
    </source>
</evidence>
<keyword evidence="3 10" id="KW-0378">Hydrolase</keyword>
<comment type="similarity">
    <text evidence="1">Belongs to the helicase family. UvrD subfamily.</text>
</comment>
<organism evidence="13 14">
    <name type="scientific">Candidatus Kuenenbacteria bacterium CG10_big_fil_rev_8_21_14_0_10_36_11</name>
    <dbReference type="NCBI Taxonomy" id="1974618"/>
    <lineage>
        <taxon>Bacteria</taxon>
        <taxon>Candidatus Kueneniibacteriota</taxon>
    </lineage>
</organism>
<dbReference type="GO" id="GO:0000725">
    <property type="term" value="P:recombinational repair"/>
    <property type="evidence" value="ECO:0007669"/>
    <property type="project" value="TreeGrafter"/>
</dbReference>
<evidence type="ECO:0000256" key="8">
    <source>
        <dbReference type="ARBA" id="ARBA00034808"/>
    </source>
</evidence>
<dbReference type="InterPro" id="IPR027417">
    <property type="entry name" value="P-loop_NTPase"/>
</dbReference>
<evidence type="ECO:0000313" key="13">
    <source>
        <dbReference type="EMBL" id="PIT89715.1"/>
    </source>
</evidence>
<dbReference type="EC" id="5.6.2.4" evidence="8"/>
<keyword evidence="5 10" id="KW-0067">ATP-binding</keyword>
<keyword evidence="4 10" id="KW-0347">Helicase</keyword>
<dbReference type="GO" id="GO:0016887">
    <property type="term" value="F:ATP hydrolysis activity"/>
    <property type="evidence" value="ECO:0007669"/>
    <property type="project" value="RHEA"/>
</dbReference>
<evidence type="ECO:0000256" key="2">
    <source>
        <dbReference type="ARBA" id="ARBA00022741"/>
    </source>
</evidence>
<evidence type="ECO:0000256" key="3">
    <source>
        <dbReference type="ARBA" id="ARBA00022801"/>
    </source>
</evidence>
<dbReference type="PANTHER" id="PTHR11070">
    <property type="entry name" value="UVRD / RECB / PCRA DNA HELICASE FAMILY MEMBER"/>
    <property type="match status" value="1"/>
</dbReference>
<dbReference type="SUPFAM" id="SSF52540">
    <property type="entry name" value="P-loop containing nucleoside triphosphate hydrolases"/>
    <property type="match status" value="1"/>
</dbReference>
<feature type="binding site" evidence="10">
    <location>
        <begin position="35"/>
        <end position="42"/>
    </location>
    <ligand>
        <name>ATP</name>
        <dbReference type="ChEBI" id="CHEBI:30616"/>
    </ligand>
</feature>
<feature type="domain" description="UvrD-like helicase ATP-binding" evidence="11">
    <location>
        <begin position="14"/>
        <end position="298"/>
    </location>
</feature>
<dbReference type="PROSITE" id="PS51217">
    <property type="entry name" value="UVRD_HELICASE_CTER"/>
    <property type="match status" value="1"/>
</dbReference>
<keyword evidence="2 10" id="KW-0547">Nucleotide-binding</keyword>
<comment type="catalytic activity">
    <reaction evidence="9">
        <text>ATP + H2O = ADP + phosphate + H(+)</text>
        <dbReference type="Rhea" id="RHEA:13065"/>
        <dbReference type="ChEBI" id="CHEBI:15377"/>
        <dbReference type="ChEBI" id="CHEBI:15378"/>
        <dbReference type="ChEBI" id="CHEBI:30616"/>
        <dbReference type="ChEBI" id="CHEBI:43474"/>
        <dbReference type="ChEBI" id="CHEBI:456216"/>
        <dbReference type="EC" id="5.6.2.4"/>
    </reaction>
</comment>
<dbReference type="Pfam" id="PF13361">
    <property type="entry name" value="UvrD_C"/>
    <property type="match status" value="1"/>
</dbReference>
<dbReference type="Gene3D" id="1.10.486.10">
    <property type="entry name" value="PCRA, domain 4"/>
    <property type="match status" value="1"/>
</dbReference>
<evidence type="ECO:0000256" key="4">
    <source>
        <dbReference type="ARBA" id="ARBA00022806"/>
    </source>
</evidence>
<evidence type="ECO:0000256" key="1">
    <source>
        <dbReference type="ARBA" id="ARBA00009922"/>
    </source>
</evidence>
<feature type="domain" description="UvrD-like helicase C-terminal" evidence="12">
    <location>
        <begin position="299"/>
        <end position="566"/>
    </location>
</feature>
<name>A0A2M6WAL5_9BACT</name>
<evidence type="ECO:0000256" key="6">
    <source>
        <dbReference type="ARBA" id="ARBA00023235"/>
    </source>
</evidence>
<dbReference type="Gene3D" id="3.40.50.300">
    <property type="entry name" value="P-loop containing nucleotide triphosphate hydrolases"/>
    <property type="match status" value="2"/>
</dbReference>
<dbReference type="GO" id="GO:0005829">
    <property type="term" value="C:cytosol"/>
    <property type="evidence" value="ECO:0007669"/>
    <property type="project" value="TreeGrafter"/>
</dbReference>
<dbReference type="AlphaFoldDB" id="A0A2M6WAL5"/>